<evidence type="ECO:0000256" key="2">
    <source>
        <dbReference type="ARBA" id="ARBA00010072"/>
    </source>
</evidence>
<dbReference type="PROSITE" id="PS50928">
    <property type="entry name" value="ABC_TM1"/>
    <property type="match status" value="1"/>
</dbReference>
<keyword evidence="8 9" id="KW-0472">Membrane</keyword>
<organism evidence="11 12">
    <name type="scientific">Marinobacter halodurans</name>
    <dbReference type="NCBI Taxonomy" id="2528979"/>
    <lineage>
        <taxon>Bacteria</taxon>
        <taxon>Pseudomonadati</taxon>
        <taxon>Pseudomonadota</taxon>
        <taxon>Gammaproteobacteria</taxon>
        <taxon>Pseudomonadales</taxon>
        <taxon>Marinobacteraceae</taxon>
        <taxon>Marinobacter</taxon>
    </lineage>
</organism>
<comment type="subcellular location">
    <subcellularLocation>
        <location evidence="1">Cell inner membrane</location>
        <topology evidence="1">Multi-pass membrane protein</topology>
    </subcellularLocation>
    <subcellularLocation>
        <location evidence="9">Cell membrane</location>
        <topology evidence="9">Multi-pass membrane protein</topology>
    </subcellularLocation>
</comment>
<dbReference type="PANTHER" id="PTHR30614">
    <property type="entry name" value="MEMBRANE COMPONENT OF AMINO ACID ABC TRANSPORTER"/>
    <property type="match status" value="1"/>
</dbReference>
<evidence type="ECO:0000256" key="6">
    <source>
        <dbReference type="ARBA" id="ARBA00022970"/>
    </source>
</evidence>
<feature type="transmembrane region" description="Helical" evidence="9">
    <location>
        <begin position="126"/>
        <end position="148"/>
    </location>
</feature>
<comment type="caution">
    <text evidence="11">The sequence shown here is derived from an EMBL/GenBank/DDBJ whole genome shotgun (WGS) entry which is preliminary data.</text>
</comment>
<sequence length="395" mass="42879">MNDTNPPLQPSRSKPWNDPRVRAIFFQVVALAVIAWSGWTLIENTLANMESRGISTGFGFLDQSAGFGIIMSLIPYDATYSYGRTFFVGLLNTLLVSAMGIVAATILGFIVGVARLSSNWLIAKLSLAYIEVIRNIPILLQIFFWYFAVLRSLPTPRQSVDVGGVFFLNNRGLYLPDPIAQPGFGWVEAALVIAIVAVVVIKRWAKKRQQATGQIFPTVKVGIGILIGLPLLAYLVTGGPLQWDVPALKGFNFGGGITLIPELAALWVALTLFTAAFIAEIVRSGILAVSKGQTEAARALGLHNGLTLRLVVIPQAMRVIIPPLTSQYLNLFKNSSLATAIGYPDLVSVFMGTTLNQTGQAVEVVAMTMAVYLTVSLLISFFMNLYNRAAALKER</sequence>
<evidence type="ECO:0000256" key="4">
    <source>
        <dbReference type="ARBA" id="ARBA00022475"/>
    </source>
</evidence>
<feature type="transmembrane region" description="Helical" evidence="9">
    <location>
        <begin position="20"/>
        <end position="42"/>
    </location>
</feature>
<dbReference type="EMBL" id="SJDL01000024">
    <property type="protein sequence ID" value="TBW53757.1"/>
    <property type="molecule type" value="Genomic_DNA"/>
</dbReference>
<feature type="transmembrane region" description="Helical" evidence="9">
    <location>
        <begin position="263"/>
        <end position="282"/>
    </location>
</feature>
<evidence type="ECO:0000256" key="8">
    <source>
        <dbReference type="ARBA" id="ARBA00023136"/>
    </source>
</evidence>
<feature type="domain" description="ABC transmembrane type-1" evidence="10">
    <location>
        <begin position="90"/>
        <end position="383"/>
    </location>
</feature>
<dbReference type="InterPro" id="IPR010065">
    <property type="entry name" value="AA_ABC_transptr_permease_3TM"/>
</dbReference>
<keyword evidence="4" id="KW-1003">Cell membrane</keyword>
<evidence type="ECO:0000313" key="12">
    <source>
        <dbReference type="Proteomes" id="UP000313645"/>
    </source>
</evidence>
<feature type="transmembrane region" description="Helical" evidence="9">
    <location>
        <begin position="183"/>
        <end position="201"/>
    </location>
</feature>
<dbReference type="Proteomes" id="UP000313645">
    <property type="component" value="Unassembled WGS sequence"/>
</dbReference>
<dbReference type="NCBIfam" id="TIGR01726">
    <property type="entry name" value="HEQRo_perm_3TM"/>
    <property type="match status" value="1"/>
</dbReference>
<dbReference type="PANTHER" id="PTHR30614:SF37">
    <property type="entry name" value="AMINO-ACID ABC TRANSPORTER PERMEASE PROTEIN YHDX-RELATED"/>
    <property type="match status" value="1"/>
</dbReference>
<evidence type="ECO:0000256" key="7">
    <source>
        <dbReference type="ARBA" id="ARBA00022989"/>
    </source>
</evidence>
<evidence type="ECO:0000313" key="11">
    <source>
        <dbReference type="EMBL" id="TBW53757.1"/>
    </source>
</evidence>
<feature type="transmembrane region" description="Helical" evidence="9">
    <location>
        <begin position="302"/>
        <end position="321"/>
    </location>
</feature>
<accession>A0ABY1ZM92</accession>
<keyword evidence="3 9" id="KW-0813">Transport</keyword>
<feature type="transmembrane region" description="Helical" evidence="9">
    <location>
        <begin position="54"/>
        <end position="74"/>
    </location>
</feature>
<keyword evidence="6" id="KW-0029">Amino-acid transport</keyword>
<comment type="similarity">
    <text evidence="2">Belongs to the binding-protein-dependent transport system permease family. HisMQ subfamily.</text>
</comment>
<gene>
    <name evidence="11" type="ORF">EZI54_14775</name>
</gene>
<evidence type="ECO:0000259" key="10">
    <source>
        <dbReference type="PROSITE" id="PS50928"/>
    </source>
</evidence>
<dbReference type="RefSeq" id="WP_131482658.1">
    <property type="nucleotide sequence ID" value="NZ_SJDL01000024.1"/>
</dbReference>
<evidence type="ECO:0000256" key="3">
    <source>
        <dbReference type="ARBA" id="ARBA00022448"/>
    </source>
</evidence>
<keyword evidence="5 9" id="KW-0812">Transmembrane</keyword>
<keyword evidence="12" id="KW-1185">Reference proteome</keyword>
<dbReference type="SUPFAM" id="SSF161098">
    <property type="entry name" value="MetI-like"/>
    <property type="match status" value="2"/>
</dbReference>
<dbReference type="Pfam" id="PF00528">
    <property type="entry name" value="BPD_transp_1"/>
    <property type="match status" value="1"/>
</dbReference>
<evidence type="ECO:0000256" key="9">
    <source>
        <dbReference type="RuleBase" id="RU363032"/>
    </source>
</evidence>
<proteinExistence type="inferred from homology"/>
<feature type="transmembrane region" description="Helical" evidence="9">
    <location>
        <begin position="364"/>
        <end position="386"/>
    </location>
</feature>
<dbReference type="InterPro" id="IPR000515">
    <property type="entry name" value="MetI-like"/>
</dbReference>
<feature type="transmembrane region" description="Helical" evidence="9">
    <location>
        <begin position="86"/>
        <end position="114"/>
    </location>
</feature>
<evidence type="ECO:0000256" key="5">
    <source>
        <dbReference type="ARBA" id="ARBA00022692"/>
    </source>
</evidence>
<feature type="transmembrane region" description="Helical" evidence="9">
    <location>
        <begin position="221"/>
        <end position="243"/>
    </location>
</feature>
<protein>
    <submittedName>
        <fullName evidence="11">Amino acid ABC transporter permease</fullName>
    </submittedName>
</protein>
<name>A0ABY1ZM92_9GAMM</name>
<dbReference type="InterPro" id="IPR035906">
    <property type="entry name" value="MetI-like_sf"/>
</dbReference>
<dbReference type="Gene3D" id="1.10.3720.10">
    <property type="entry name" value="MetI-like"/>
    <property type="match status" value="1"/>
</dbReference>
<keyword evidence="7 9" id="KW-1133">Transmembrane helix</keyword>
<dbReference type="InterPro" id="IPR043429">
    <property type="entry name" value="ArtM/GltK/GlnP/TcyL/YhdX-like"/>
</dbReference>
<reference evidence="11 12" key="1">
    <citation type="submission" date="2019-02" db="EMBL/GenBank/DDBJ databases">
        <title>Marinobacter halodurans sp. nov., a marine bacterium isolated from sea tidal flat.</title>
        <authorList>
            <person name="Yoo Y."/>
            <person name="Lee D.W."/>
            <person name="Kim B.S."/>
            <person name="Kim J.-J."/>
        </authorList>
    </citation>
    <scope>NUCLEOTIDE SEQUENCE [LARGE SCALE GENOMIC DNA]</scope>
    <source>
        <strain evidence="11 12">YJ-S3-2</strain>
    </source>
</reference>
<evidence type="ECO:0000256" key="1">
    <source>
        <dbReference type="ARBA" id="ARBA00004429"/>
    </source>
</evidence>
<dbReference type="CDD" id="cd06261">
    <property type="entry name" value="TM_PBP2"/>
    <property type="match status" value="1"/>
</dbReference>